<dbReference type="RefSeq" id="WP_189700769.1">
    <property type="nucleotide sequence ID" value="NZ_BMTA01000021.1"/>
</dbReference>
<gene>
    <name evidence="2" type="ORF">IPT68_26975</name>
</gene>
<dbReference type="GO" id="GO:0016747">
    <property type="term" value="F:acyltransferase activity, transferring groups other than amino-acyl groups"/>
    <property type="evidence" value="ECO:0007669"/>
    <property type="project" value="InterPro"/>
</dbReference>
<dbReference type="PROSITE" id="PS51186">
    <property type="entry name" value="GNAT"/>
    <property type="match status" value="1"/>
</dbReference>
<reference evidence="2 3" key="1">
    <citation type="submission" date="2020-10" db="EMBL/GenBank/DDBJ databases">
        <title>Streptomyces chromofuscus complate genome analysis.</title>
        <authorList>
            <person name="Anwar N."/>
        </authorList>
    </citation>
    <scope>NUCLEOTIDE SEQUENCE [LARGE SCALE GENOMIC DNA]</scope>
    <source>
        <strain evidence="2 3">DSM 40273</strain>
    </source>
</reference>
<dbReference type="CDD" id="cd04301">
    <property type="entry name" value="NAT_SF"/>
    <property type="match status" value="1"/>
</dbReference>
<dbReference type="Pfam" id="PF00583">
    <property type="entry name" value="Acetyltransf_1"/>
    <property type="match status" value="1"/>
</dbReference>
<organism evidence="2 3">
    <name type="scientific">Streptomyces chromofuscus</name>
    <dbReference type="NCBI Taxonomy" id="42881"/>
    <lineage>
        <taxon>Bacteria</taxon>
        <taxon>Bacillati</taxon>
        <taxon>Actinomycetota</taxon>
        <taxon>Actinomycetes</taxon>
        <taxon>Kitasatosporales</taxon>
        <taxon>Streptomycetaceae</taxon>
        <taxon>Streptomyces</taxon>
    </lineage>
</organism>
<evidence type="ECO:0000259" key="1">
    <source>
        <dbReference type="PROSITE" id="PS51186"/>
    </source>
</evidence>
<dbReference type="Gene3D" id="3.40.630.30">
    <property type="match status" value="1"/>
</dbReference>
<protein>
    <submittedName>
        <fullName evidence="2">GNAT family N-acetyltransferase</fullName>
    </submittedName>
</protein>
<evidence type="ECO:0000313" key="3">
    <source>
        <dbReference type="Proteomes" id="UP000594008"/>
    </source>
</evidence>
<dbReference type="SUPFAM" id="SSF55729">
    <property type="entry name" value="Acyl-CoA N-acyltransferases (Nat)"/>
    <property type="match status" value="1"/>
</dbReference>
<dbReference type="InterPro" id="IPR000182">
    <property type="entry name" value="GNAT_dom"/>
</dbReference>
<name>A0A7M2T3Y0_STRCW</name>
<sequence length="290" mass="31601">MRFSWDLIEPVMPVPYVPTLGPVRQDDPLPDLFEAVVETAGTDRFLPYDKDQRWFERKTEHVMADAIEHDRHLTLIPTLAERAGGVVKVHVYGSAPDSLSAGADLARKLAAVHGARQARVVWFLGPEQPEAYARGVGTRVQLKEFAAGPGEAPGVQVVEYEQLDEPERFGVFADQMAADGFAFLYGQMVDGAVGPVLVVLDEGTVAGAIGPMETMTDAVGRERLLPQYFGVLPQYRGVGYGRTLWRAAMHWGYEHGAAYQLLQTEVGGASDRLCSAEGLTSLGFVNQKAA</sequence>
<keyword evidence="2" id="KW-0808">Transferase</keyword>
<dbReference type="AlphaFoldDB" id="A0A7M2T3Y0"/>
<dbReference type="Proteomes" id="UP000594008">
    <property type="component" value="Chromosome"/>
</dbReference>
<feature type="domain" description="N-acetyltransferase" evidence="1">
    <location>
        <begin position="155"/>
        <end position="290"/>
    </location>
</feature>
<proteinExistence type="predicted"/>
<dbReference type="InterPro" id="IPR016181">
    <property type="entry name" value="Acyl_CoA_acyltransferase"/>
</dbReference>
<accession>A0A7M2T3Y0</accession>
<dbReference type="EMBL" id="CP063374">
    <property type="protein sequence ID" value="QOV43356.1"/>
    <property type="molecule type" value="Genomic_DNA"/>
</dbReference>
<keyword evidence="3" id="KW-1185">Reference proteome</keyword>
<dbReference type="KEGG" id="schf:IPT68_26975"/>
<evidence type="ECO:0000313" key="2">
    <source>
        <dbReference type="EMBL" id="QOV43356.1"/>
    </source>
</evidence>